<comment type="similarity">
    <text evidence="1">Belongs to the peptidase M56 family.</text>
</comment>
<protein>
    <submittedName>
        <fullName evidence="5">BlaR1 family beta-lactam sensor/signal transducer</fullName>
    </submittedName>
</protein>
<evidence type="ECO:0000256" key="2">
    <source>
        <dbReference type="SAM" id="Phobius"/>
    </source>
</evidence>
<name>A0ABY7ACC8_9FIRM</name>
<keyword evidence="2" id="KW-1133">Transmembrane helix</keyword>
<feature type="domain" description="Penicillin-binding protein transpeptidase" evidence="3">
    <location>
        <begin position="386"/>
        <end position="588"/>
    </location>
</feature>
<dbReference type="NCBIfam" id="NF000326">
    <property type="entry name" value="blaR1_generic"/>
    <property type="match status" value="1"/>
</dbReference>
<keyword evidence="2" id="KW-0812">Transmembrane</keyword>
<evidence type="ECO:0000259" key="4">
    <source>
        <dbReference type="Pfam" id="PF05569"/>
    </source>
</evidence>
<feature type="transmembrane region" description="Helical" evidence="2">
    <location>
        <begin position="177"/>
        <end position="199"/>
    </location>
</feature>
<gene>
    <name evidence="5" type="ORF">OW255_16695</name>
</gene>
<evidence type="ECO:0000256" key="1">
    <source>
        <dbReference type="ARBA" id="ARBA00011075"/>
    </source>
</evidence>
<evidence type="ECO:0000259" key="3">
    <source>
        <dbReference type="Pfam" id="PF00905"/>
    </source>
</evidence>
<feature type="transmembrane region" description="Helical" evidence="2">
    <location>
        <begin position="323"/>
        <end position="346"/>
    </location>
</feature>
<evidence type="ECO:0000313" key="5">
    <source>
        <dbReference type="EMBL" id="WAJ23187.1"/>
    </source>
</evidence>
<dbReference type="InterPro" id="IPR012338">
    <property type="entry name" value="Beta-lactam/transpept-like"/>
</dbReference>
<dbReference type="Gene3D" id="3.40.710.10">
    <property type="entry name" value="DD-peptidase/beta-lactamase superfamily"/>
    <property type="match status" value="1"/>
</dbReference>
<feature type="transmembrane region" description="Helical" evidence="2">
    <location>
        <begin position="224"/>
        <end position="246"/>
    </location>
</feature>
<dbReference type="InterPro" id="IPR008756">
    <property type="entry name" value="Peptidase_M56"/>
</dbReference>
<evidence type="ECO:0000313" key="6">
    <source>
        <dbReference type="Proteomes" id="UP001163115"/>
    </source>
</evidence>
<dbReference type="PANTHER" id="PTHR34978">
    <property type="entry name" value="POSSIBLE SENSOR-TRANSDUCER PROTEIN BLAR"/>
    <property type="match status" value="1"/>
</dbReference>
<dbReference type="SUPFAM" id="SSF56601">
    <property type="entry name" value="beta-lactamase/transpeptidase-like"/>
    <property type="match status" value="1"/>
</dbReference>
<dbReference type="InterPro" id="IPR001460">
    <property type="entry name" value="PCN-bd_Tpept"/>
</dbReference>
<dbReference type="Pfam" id="PF05569">
    <property type="entry name" value="Peptidase_M56"/>
    <property type="match status" value="1"/>
</dbReference>
<organism evidence="5 6">
    <name type="scientific">Lacrimispora xylanolytica</name>
    <dbReference type="NCBI Taxonomy" id="29375"/>
    <lineage>
        <taxon>Bacteria</taxon>
        <taxon>Bacillati</taxon>
        <taxon>Bacillota</taxon>
        <taxon>Clostridia</taxon>
        <taxon>Lachnospirales</taxon>
        <taxon>Lachnospiraceae</taxon>
        <taxon>Lacrimispora</taxon>
    </lineage>
</organism>
<sequence>MPYSFMARLFLNSLAIPLFFILILCMRKFLGSHLTSRDRYRLWFPFLLLLTFPFLYFLHLGTYTGYLPSQLFWGIHPKAAPPPSPHAYETAVSGKDLFLDFSISVICNTPSIVPVILFVLWAVGVVFMTMVTLYSHHQVRRLKKSSLLLQNERIRALFESCLRESGIRRDIPIYSSAYVKSPIAVGFLFPSIIVPIHILSEMPEKDIRYILLHELSHCRHKDLFISQLMALAQIVYWFHPVVWLAFKTMEHDREIACDSSVLSMLPPEQYLDYGNTLINFAEKLSRFPYCTTGIGGSKKEIRKRIISIARFQKESKKHRMKSGVILVTTTLFIASLSPYLSAGAAYDGNYKFHGENINKLDVESCFCGKKGSFVLYKINSDQYSIYNENEVTKRISPDSTYKIYSALAALEEGVIAPSSSKLRWNGNTYPYEAWNEDQTLNSAMKYSVNWYFTELDKQTGLNTLKRYFQNMGYGNSDFSGGLGRFWAESTLKISPVEQVELLTRFYQGNLNVSPENQRAIKDSLFISSSKGASLYGKTGTGAVNGKQINGWFIGFVEAAEETYVFATNIQDTDSASGSAAAKITMEILNERNIYGN</sequence>
<dbReference type="EMBL" id="CP113524">
    <property type="protein sequence ID" value="WAJ23187.1"/>
    <property type="molecule type" value="Genomic_DNA"/>
</dbReference>
<feature type="domain" description="Peptidase M56" evidence="4">
    <location>
        <begin position="12"/>
        <end position="308"/>
    </location>
</feature>
<dbReference type="Proteomes" id="UP001163115">
    <property type="component" value="Chromosome"/>
</dbReference>
<keyword evidence="2" id="KW-0472">Membrane</keyword>
<dbReference type="Pfam" id="PF00905">
    <property type="entry name" value="Transpeptidase"/>
    <property type="match status" value="1"/>
</dbReference>
<feature type="transmembrane region" description="Helical" evidence="2">
    <location>
        <begin position="112"/>
        <end position="134"/>
    </location>
</feature>
<feature type="transmembrane region" description="Helical" evidence="2">
    <location>
        <begin position="6"/>
        <end position="30"/>
    </location>
</feature>
<dbReference type="RefSeq" id="WP_268114705.1">
    <property type="nucleotide sequence ID" value="NZ_CP113524.1"/>
</dbReference>
<feature type="transmembrane region" description="Helical" evidence="2">
    <location>
        <begin position="42"/>
        <end position="63"/>
    </location>
</feature>
<proteinExistence type="inferred from homology"/>
<reference evidence="5" key="1">
    <citation type="submission" date="2022-11" db="EMBL/GenBank/DDBJ databases">
        <title>Lacrimispora xylanolytica sy1, complete genome.</title>
        <authorList>
            <person name="Choi S."/>
        </authorList>
    </citation>
    <scope>NUCLEOTIDE SEQUENCE</scope>
    <source>
        <strain evidence="5">Sy1</strain>
    </source>
</reference>
<dbReference type="InterPro" id="IPR052173">
    <property type="entry name" value="Beta-lactam_resp_regulator"/>
</dbReference>
<accession>A0ABY7ACC8</accession>
<dbReference type="PANTHER" id="PTHR34978:SF3">
    <property type="entry name" value="SLR0241 PROTEIN"/>
    <property type="match status" value="1"/>
</dbReference>
<keyword evidence="6" id="KW-1185">Reference proteome</keyword>
<dbReference type="CDD" id="cd07341">
    <property type="entry name" value="M56_BlaR1_MecR1_like"/>
    <property type="match status" value="1"/>
</dbReference>